<geneLocation type="chloroplast" evidence="1"/>
<name>Q7M2E5_SOLTU</name>
<proteinExistence type="predicted"/>
<evidence type="ECO:0000313" key="1">
    <source>
        <dbReference type="PIR" id="JQ2319"/>
    </source>
</evidence>
<reference evidence="1" key="1">
    <citation type="journal article" date="1991" name="Theor. Appl. Genet.">
        <title>Chloroplast DNA evolution in potato (Solanum tuberosum L.).</title>
        <authorList>
            <person name="Kawagoe Y."/>
            <person name="Kikuta Y."/>
        </authorList>
    </citation>
    <scope>NUCLEOTIDE SEQUENCE</scope>
</reference>
<dbReference type="PIR" id="JQ2319">
    <property type="entry name" value="JQ2319"/>
</dbReference>
<protein>
    <submittedName>
        <fullName evidence="1">Hypothetical 1.6K protein</fullName>
    </submittedName>
</protein>
<accession>Q7M2E5</accession>
<sequence length="13" mass="1578">MKEKTHINGSNRY</sequence>
<organism evidence="1">
    <name type="scientific">Solanum tuberosum</name>
    <name type="common">Potato</name>
    <dbReference type="NCBI Taxonomy" id="4113"/>
    <lineage>
        <taxon>Eukaryota</taxon>
        <taxon>Viridiplantae</taxon>
        <taxon>Streptophyta</taxon>
        <taxon>Embryophyta</taxon>
        <taxon>Tracheophyta</taxon>
        <taxon>Spermatophyta</taxon>
        <taxon>Magnoliopsida</taxon>
        <taxon>eudicotyledons</taxon>
        <taxon>Gunneridae</taxon>
        <taxon>Pentapetalae</taxon>
        <taxon>asterids</taxon>
        <taxon>lamiids</taxon>
        <taxon>Solanales</taxon>
        <taxon>Solanaceae</taxon>
        <taxon>Solanoideae</taxon>
        <taxon>Solaneae</taxon>
        <taxon>Solanum</taxon>
    </lineage>
</organism>